<sequence>MTRNERNEQALRGASKNAEKAFNAVDAIEYASVPEDEKVAWAMAAMIHCDMCRLVIAFDECERDGLASLLWMADIVSKLHEAKRWYFEKGGRLLGGIGKRMGCGQEYIQREIKEIKKRHQITNIDAYAEYRNKISYHYDDNAISLLKKFGNEDAEAFYQVLKAFAGFSGEWAQLTRSLLKNELPNNRVEQP</sequence>
<reference evidence="1 2" key="1">
    <citation type="submission" date="2020-12" db="EMBL/GenBank/DDBJ databases">
        <title>Geomonas sp. Red421, isolated from paddy soil.</title>
        <authorList>
            <person name="Xu Z."/>
            <person name="Zhang Z."/>
            <person name="Masuda Y."/>
            <person name="Itoh H."/>
            <person name="Senoo K."/>
        </authorList>
    </citation>
    <scope>NUCLEOTIDE SEQUENCE [LARGE SCALE GENOMIC DNA]</scope>
    <source>
        <strain evidence="1 2">Red421</strain>
    </source>
</reference>
<evidence type="ECO:0000313" key="1">
    <source>
        <dbReference type="EMBL" id="MBJ6750739.1"/>
    </source>
</evidence>
<protein>
    <submittedName>
        <fullName evidence="1">Uncharacterized protein</fullName>
    </submittedName>
</protein>
<proteinExistence type="predicted"/>
<keyword evidence="2" id="KW-1185">Reference proteome</keyword>
<accession>A0ABS0YFP1</accession>
<name>A0ABS0YFP1_9BACT</name>
<comment type="caution">
    <text evidence="1">The sequence shown here is derived from an EMBL/GenBank/DDBJ whole genome shotgun (WGS) entry which is preliminary data.</text>
</comment>
<dbReference type="EMBL" id="JAEMHL010000004">
    <property type="protein sequence ID" value="MBJ6750739.1"/>
    <property type="molecule type" value="Genomic_DNA"/>
</dbReference>
<organism evidence="1 2">
    <name type="scientific">Geomonas anaerohicana</name>
    <dbReference type="NCBI Taxonomy" id="2798583"/>
    <lineage>
        <taxon>Bacteria</taxon>
        <taxon>Pseudomonadati</taxon>
        <taxon>Thermodesulfobacteriota</taxon>
        <taxon>Desulfuromonadia</taxon>
        <taxon>Geobacterales</taxon>
        <taxon>Geobacteraceae</taxon>
        <taxon>Geomonas</taxon>
    </lineage>
</organism>
<dbReference type="Proteomes" id="UP000614714">
    <property type="component" value="Unassembled WGS sequence"/>
</dbReference>
<dbReference type="RefSeq" id="WP_199389236.1">
    <property type="nucleotide sequence ID" value="NZ_JAEMHL010000004.1"/>
</dbReference>
<evidence type="ECO:0000313" key="2">
    <source>
        <dbReference type="Proteomes" id="UP000614714"/>
    </source>
</evidence>
<gene>
    <name evidence="1" type="ORF">JFN91_10970</name>
</gene>